<keyword evidence="1" id="KW-1003">Cell membrane</keyword>
<keyword evidence="4 5" id="KW-0472">Membrane</keyword>
<comment type="caution">
    <text evidence="6">The sequence shown here is derived from an EMBL/GenBank/DDBJ whole genome shotgun (WGS) entry which is preliminary data.</text>
</comment>
<evidence type="ECO:0000256" key="2">
    <source>
        <dbReference type="ARBA" id="ARBA00022692"/>
    </source>
</evidence>
<dbReference type="Pfam" id="PF07869">
    <property type="entry name" value="DUF1656"/>
    <property type="match status" value="1"/>
</dbReference>
<keyword evidence="3 5" id="KW-1133">Transmembrane helix</keyword>
<protein>
    <submittedName>
        <fullName evidence="6">DUF1656 domain-containing protein</fullName>
    </submittedName>
</protein>
<evidence type="ECO:0000256" key="5">
    <source>
        <dbReference type="SAM" id="Phobius"/>
    </source>
</evidence>
<name>A0A923GDX4_9PSED</name>
<keyword evidence="2 5" id="KW-0812">Transmembrane</keyword>
<reference evidence="6" key="2">
    <citation type="submission" date="2020-07" db="EMBL/GenBank/DDBJ databases">
        <authorList>
            <person name="Lood C."/>
            <person name="Girard L."/>
        </authorList>
    </citation>
    <scope>NUCLEOTIDE SEQUENCE</scope>
    <source>
        <strain evidence="6">BW13M1</strain>
    </source>
</reference>
<feature type="transmembrane region" description="Helical" evidence="5">
    <location>
        <begin position="15"/>
        <end position="33"/>
    </location>
</feature>
<dbReference type="InterPro" id="IPR012451">
    <property type="entry name" value="DUF1656"/>
</dbReference>
<evidence type="ECO:0000256" key="3">
    <source>
        <dbReference type="ARBA" id="ARBA00022989"/>
    </source>
</evidence>
<dbReference type="AlphaFoldDB" id="A0A923GDX4"/>
<evidence type="ECO:0000313" key="6">
    <source>
        <dbReference type="EMBL" id="MBC3448978.1"/>
    </source>
</evidence>
<sequence>MPIDFEVGGVYLPPIAQALLLALPLFLLVDALLRRVGVLAFTWHPALFQGALYTAICAALLLWMGVSR</sequence>
<organism evidence="6">
    <name type="scientific">Pseudomonas peradeniyensis</name>
    <dbReference type="NCBI Taxonomy" id="2745488"/>
    <lineage>
        <taxon>Bacteria</taxon>
        <taxon>Pseudomonadati</taxon>
        <taxon>Pseudomonadota</taxon>
        <taxon>Gammaproteobacteria</taxon>
        <taxon>Pseudomonadales</taxon>
        <taxon>Pseudomonadaceae</taxon>
        <taxon>Pseudomonas</taxon>
    </lineage>
</organism>
<accession>A0A923GDX4</accession>
<dbReference type="EMBL" id="JABWRJ010000052">
    <property type="protein sequence ID" value="MBC3448978.1"/>
    <property type="molecule type" value="Genomic_DNA"/>
</dbReference>
<feature type="transmembrane region" description="Helical" evidence="5">
    <location>
        <begin position="45"/>
        <end position="66"/>
    </location>
</feature>
<evidence type="ECO:0000256" key="1">
    <source>
        <dbReference type="ARBA" id="ARBA00022475"/>
    </source>
</evidence>
<dbReference type="RefSeq" id="WP_186735434.1">
    <property type="nucleotide sequence ID" value="NZ_JABWRJ020000002.1"/>
</dbReference>
<evidence type="ECO:0000256" key="4">
    <source>
        <dbReference type="ARBA" id="ARBA00023136"/>
    </source>
</evidence>
<reference evidence="6" key="1">
    <citation type="journal article" date="2020" name="Microorganisms">
        <title>Reliable Identification of Environmental Pseudomonas Isolates Using the rpoD Gene.</title>
        <authorList>
            <consortium name="The Broad Institute Genome Sequencing Platform"/>
            <person name="Girard L."/>
            <person name="Lood C."/>
            <person name="Rokni-Zadeh H."/>
            <person name="van Noort V."/>
            <person name="Lavigne R."/>
            <person name="De Mot R."/>
        </authorList>
    </citation>
    <scope>NUCLEOTIDE SEQUENCE</scope>
    <source>
        <strain evidence="6">BW13M1</strain>
    </source>
</reference>
<gene>
    <name evidence="6" type="ORF">HU751_24665</name>
</gene>
<proteinExistence type="predicted"/>